<feature type="domain" description="Cupin type-2" evidence="2">
    <location>
        <begin position="111"/>
        <end position="167"/>
    </location>
</feature>
<proteinExistence type="predicted"/>
<dbReference type="InterPro" id="IPR014710">
    <property type="entry name" value="RmlC-like_jellyroll"/>
</dbReference>
<dbReference type="EMBL" id="JBHLZP010000214">
    <property type="protein sequence ID" value="MFB9835610.1"/>
    <property type="molecule type" value="Genomic_DNA"/>
</dbReference>
<dbReference type="CDD" id="cd02231">
    <property type="entry name" value="cupin_BLL6423-like"/>
    <property type="match status" value="1"/>
</dbReference>
<dbReference type="Proteomes" id="UP001589627">
    <property type="component" value="Unassembled WGS sequence"/>
</dbReference>
<dbReference type="PANTHER" id="PTHR36156:SF2">
    <property type="entry name" value="CUPIN TYPE-2 DOMAIN-CONTAINING PROTEIN"/>
    <property type="match status" value="1"/>
</dbReference>
<dbReference type="InterPro" id="IPR013096">
    <property type="entry name" value="Cupin_2"/>
</dbReference>
<evidence type="ECO:0000313" key="4">
    <source>
        <dbReference type="Proteomes" id="UP001589627"/>
    </source>
</evidence>
<dbReference type="PANTHER" id="PTHR36156">
    <property type="entry name" value="SLR2101 PROTEIN"/>
    <property type="match status" value="1"/>
</dbReference>
<dbReference type="SUPFAM" id="SSF51182">
    <property type="entry name" value="RmlC-like cupins"/>
    <property type="match status" value="1"/>
</dbReference>
<feature type="region of interest" description="Disordered" evidence="1">
    <location>
        <begin position="172"/>
        <end position="209"/>
    </location>
</feature>
<dbReference type="InterPro" id="IPR011051">
    <property type="entry name" value="RmlC_Cupin_sf"/>
</dbReference>
<evidence type="ECO:0000256" key="1">
    <source>
        <dbReference type="SAM" id="MobiDB-lite"/>
    </source>
</evidence>
<dbReference type="RefSeq" id="WP_378207452.1">
    <property type="nucleotide sequence ID" value="NZ_JBHLZP010000214.1"/>
</dbReference>
<reference evidence="3 4" key="1">
    <citation type="submission" date="2024-09" db="EMBL/GenBank/DDBJ databases">
        <authorList>
            <person name="Sun Q."/>
            <person name="Mori K."/>
        </authorList>
    </citation>
    <scope>NUCLEOTIDE SEQUENCE [LARGE SCALE GENOMIC DNA]</scope>
    <source>
        <strain evidence="3 4">TBRC 0563</strain>
    </source>
</reference>
<evidence type="ECO:0000259" key="2">
    <source>
        <dbReference type="Pfam" id="PF07883"/>
    </source>
</evidence>
<comment type="caution">
    <text evidence="3">The sequence shown here is derived from an EMBL/GenBank/DDBJ whole genome shotgun (WGS) entry which is preliminary data.</text>
</comment>
<evidence type="ECO:0000313" key="3">
    <source>
        <dbReference type="EMBL" id="MFB9835610.1"/>
    </source>
</evidence>
<gene>
    <name evidence="3" type="ORF">ACFFNX_25855</name>
</gene>
<sequence>MKIRRVVTGHDSEGRARVVDDRAVEPITSELMPGCAFFPLWGRDERPTFPDDGSPRRAATWYPPRDGSRFMINTVPPGEPAPPPDLDVAAALEELERQMPGAMAANEPGTPGMHTTDSLDYVLVVSGEATLELDDGEQTVLRAGDVVIQNGTRHAWRNHGTEPCTIVGVAIGADRTRPGDPNEACPGPGRDQATVDEQRGAARTTPPDR</sequence>
<dbReference type="Gene3D" id="2.60.120.10">
    <property type="entry name" value="Jelly Rolls"/>
    <property type="match status" value="1"/>
</dbReference>
<name>A0ABV5YKM1_9ACTN</name>
<dbReference type="InterPro" id="IPR047142">
    <property type="entry name" value="OryJ/VirC-like"/>
</dbReference>
<accession>A0ABV5YKM1</accession>
<feature type="compositionally biased region" description="Basic and acidic residues" evidence="1">
    <location>
        <begin position="196"/>
        <end position="209"/>
    </location>
</feature>
<dbReference type="Pfam" id="PF07883">
    <property type="entry name" value="Cupin_2"/>
    <property type="match status" value="1"/>
</dbReference>
<keyword evidence="4" id="KW-1185">Reference proteome</keyword>
<protein>
    <submittedName>
        <fullName evidence="3">Cupin domain-containing protein</fullName>
    </submittedName>
</protein>
<organism evidence="3 4">
    <name type="scientific">Actinoallomurus acaciae</name>
    <dbReference type="NCBI Taxonomy" id="502577"/>
    <lineage>
        <taxon>Bacteria</taxon>
        <taxon>Bacillati</taxon>
        <taxon>Actinomycetota</taxon>
        <taxon>Actinomycetes</taxon>
        <taxon>Streptosporangiales</taxon>
        <taxon>Thermomonosporaceae</taxon>
        <taxon>Actinoallomurus</taxon>
    </lineage>
</organism>